<evidence type="ECO:0000313" key="1">
    <source>
        <dbReference type="EMBL" id="KAK3280493.1"/>
    </source>
</evidence>
<evidence type="ECO:0000313" key="2">
    <source>
        <dbReference type="Proteomes" id="UP001190700"/>
    </source>
</evidence>
<gene>
    <name evidence="1" type="ORF">CYMTET_11663</name>
</gene>
<reference evidence="1 2" key="1">
    <citation type="journal article" date="2015" name="Genome Biol. Evol.">
        <title>Comparative Genomics of a Bacterivorous Green Alga Reveals Evolutionary Causalities and Consequences of Phago-Mixotrophic Mode of Nutrition.</title>
        <authorList>
            <person name="Burns J.A."/>
            <person name="Paasch A."/>
            <person name="Narechania A."/>
            <person name="Kim E."/>
        </authorList>
    </citation>
    <scope>NUCLEOTIDE SEQUENCE [LARGE SCALE GENOMIC DNA]</scope>
    <source>
        <strain evidence="1 2">PLY_AMNH</strain>
    </source>
</reference>
<protein>
    <submittedName>
        <fullName evidence="1">Uncharacterized protein</fullName>
    </submittedName>
</protein>
<organism evidence="1 2">
    <name type="scientific">Cymbomonas tetramitiformis</name>
    <dbReference type="NCBI Taxonomy" id="36881"/>
    <lineage>
        <taxon>Eukaryota</taxon>
        <taxon>Viridiplantae</taxon>
        <taxon>Chlorophyta</taxon>
        <taxon>Pyramimonadophyceae</taxon>
        <taxon>Pyramimonadales</taxon>
        <taxon>Pyramimonadaceae</taxon>
        <taxon>Cymbomonas</taxon>
    </lineage>
</organism>
<feature type="non-terminal residue" evidence="1">
    <location>
        <position position="1"/>
    </location>
</feature>
<dbReference type="AlphaFoldDB" id="A0AAE0GM94"/>
<dbReference type="Proteomes" id="UP001190700">
    <property type="component" value="Unassembled WGS sequence"/>
</dbReference>
<sequence>VLEVLLEAGGRPNTASKGLEGCRALAAGGPRRPKPCRCIRWAALAPLCPPPALAMSTPRPRAYGGECRALQGGVGSTK</sequence>
<proteinExistence type="predicted"/>
<comment type="caution">
    <text evidence="1">The sequence shown here is derived from an EMBL/GenBank/DDBJ whole genome shotgun (WGS) entry which is preliminary data.</text>
</comment>
<keyword evidence="2" id="KW-1185">Reference proteome</keyword>
<dbReference type="EMBL" id="LGRX02004375">
    <property type="protein sequence ID" value="KAK3280493.1"/>
    <property type="molecule type" value="Genomic_DNA"/>
</dbReference>
<name>A0AAE0GM94_9CHLO</name>
<accession>A0AAE0GM94</accession>